<name>A0AAW1ICQ1_POPJA</name>
<organism evidence="1 2">
    <name type="scientific">Popillia japonica</name>
    <name type="common">Japanese beetle</name>
    <dbReference type="NCBI Taxonomy" id="7064"/>
    <lineage>
        <taxon>Eukaryota</taxon>
        <taxon>Metazoa</taxon>
        <taxon>Ecdysozoa</taxon>
        <taxon>Arthropoda</taxon>
        <taxon>Hexapoda</taxon>
        <taxon>Insecta</taxon>
        <taxon>Pterygota</taxon>
        <taxon>Neoptera</taxon>
        <taxon>Endopterygota</taxon>
        <taxon>Coleoptera</taxon>
        <taxon>Polyphaga</taxon>
        <taxon>Scarabaeiformia</taxon>
        <taxon>Scarabaeidae</taxon>
        <taxon>Rutelinae</taxon>
        <taxon>Popillia</taxon>
    </lineage>
</organism>
<proteinExistence type="predicted"/>
<keyword evidence="2" id="KW-1185">Reference proteome</keyword>
<protein>
    <submittedName>
        <fullName evidence="1">Uncharacterized protein</fullName>
    </submittedName>
</protein>
<dbReference type="EMBL" id="JASPKY010000655">
    <property type="protein sequence ID" value="KAK9687214.1"/>
    <property type="molecule type" value="Genomic_DNA"/>
</dbReference>
<sequence>MRWSLLLQEFQYSVEHIPGRENQLPDALSRNPGSDLTTEDLQETERLLPYDYTPPQAPSGQQACLLTNEEPLLHVIQDAQREDPHIHRQVVVGAQRTTPVDPEEGINVMHVRNIYV</sequence>
<dbReference type="Proteomes" id="UP001458880">
    <property type="component" value="Unassembled WGS sequence"/>
</dbReference>
<dbReference type="AlphaFoldDB" id="A0AAW1ICQ1"/>
<comment type="caution">
    <text evidence="1">The sequence shown here is derived from an EMBL/GenBank/DDBJ whole genome shotgun (WGS) entry which is preliminary data.</text>
</comment>
<gene>
    <name evidence="1" type="ORF">QE152_g36600</name>
</gene>
<reference evidence="1 2" key="1">
    <citation type="journal article" date="2024" name="BMC Genomics">
        <title>De novo assembly and annotation of Popillia japonica's genome with initial clues to its potential as an invasive pest.</title>
        <authorList>
            <person name="Cucini C."/>
            <person name="Boschi S."/>
            <person name="Funari R."/>
            <person name="Cardaioli E."/>
            <person name="Iannotti N."/>
            <person name="Marturano G."/>
            <person name="Paoli F."/>
            <person name="Bruttini M."/>
            <person name="Carapelli A."/>
            <person name="Frati F."/>
            <person name="Nardi F."/>
        </authorList>
    </citation>
    <scope>NUCLEOTIDE SEQUENCE [LARGE SCALE GENOMIC DNA]</scope>
    <source>
        <strain evidence="1">DMR45628</strain>
    </source>
</reference>
<accession>A0AAW1ICQ1</accession>
<evidence type="ECO:0000313" key="1">
    <source>
        <dbReference type="EMBL" id="KAK9687214.1"/>
    </source>
</evidence>
<evidence type="ECO:0000313" key="2">
    <source>
        <dbReference type="Proteomes" id="UP001458880"/>
    </source>
</evidence>